<accession>A0A3Q9HPF2</accession>
<proteinExistence type="predicted"/>
<evidence type="ECO:0000313" key="1">
    <source>
        <dbReference type="EMBL" id="AZR72526.1"/>
    </source>
</evidence>
<protein>
    <submittedName>
        <fullName evidence="1">Uncharacterized protein</fullName>
    </submittedName>
</protein>
<evidence type="ECO:0000313" key="2">
    <source>
        <dbReference type="Proteomes" id="UP000267250"/>
    </source>
</evidence>
<dbReference type="RefSeq" id="WP_127015855.1">
    <property type="nucleotide sequence ID" value="NZ_CP016379.1"/>
</dbReference>
<keyword evidence="2" id="KW-1185">Reference proteome</keyword>
<organism evidence="1 2">
    <name type="scientific">Anoxybacter fermentans</name>
    <dbReference type="NCBI Taxonomy" id="1323375"/>
    <lineage>
        <taxon>Bacteria</taxon>
        <taxon>Bacillati</taxon>
        <taxon>Bacillota</taxon>
        <taxon>Clostridia</taxon>
        <taxon>Halanaerobiales</taxon>
        <taxon>Anoxybacter</taxon>
    </lineage>
</organism>
<name>A0A3Q9HPF2_9FIRM</name>
<gene>
    <name evidence="1" type="ORF">BBF96_03490</name>
</gene>
<sequence>MLEKIKVGGITYSIELVSAETEELQGNYGYIDYNKCKMFINKSLHPDLKEEVLCELILLAIGSHMEVDDKVEDVISKNCAKILRMVMVDNWNFKKFKLRHKAWVRLGGSRYYIYLVDRYNKELKYGEAAGRIEFSSRRIWLPKELDQHKALENLFHEIWHWILDFAGIKDDIDIEDTVLKYSKGFFQVFIDNDIKFHMY</sequence>
<dbReference type="EMBL" id="CP016379">
    <property type="protein sequence ID" value="AZR72526.1"/>
    <property type="molecule type" value="Genomic_DNA"/>
</dbReference>
<dbReference type="OrthoDB" id="2140771at2"/>
<dbReference type="Proteomes" id="UP000267250">
    <property type="component" value="Chromosome"/>
</dbReference>
<dbReference type="AlphaFoldDB" id="A0A3Q9HPF2"/>
<reference evidence="1 2" key="1">
    <citation type="submission" date="2016-07" db="EMBL/GenBank/DDBJ databases">
        <title>Genome and transcriptome analysis of iron-reducing fermentative bacteria Anoxybacter fermentans.</title>
        <authorList>
            <person name="Zeng X."/>
            <person name="Shao Z."/>
        </authorList>
    </citation>
    <scope>NUCLEOTIDE SEQUENCE [LARGE SCALE GENOMIC DNA]</scope>
    <source>
        <strain evidence="1 2">DY22613</strain>
    </source>
</reference>
<dbReference type="KEGG" id="aft:BBF96_03490"/>